<sequence length="219" mass="23097">MKTKNLTLALATAAVVALSSLSAPRLASAHCDTLDGPVVRDAHRALESKNVTPVLKWVKAKDEYAVKAAFDKALAAGGGKTEAAHEEFFATLVRIHRAGEGAPFTGLKPAGAVEPAVAEADKALASGSAETLEHLVTKAVQEGIRKRFERVAAAYRHKDESVVQGREFVEAYVDFTHFVENLHTAGSAPAHGGGDAHSGHGSFEGAGEKHPDREPTHSH</sequence>
<evidence type="ECO:0000256" key="1">
    <source>
        <dbReference type="SAM" id="MobiDB-lite"/>
    </source>
</evidence>
<evidence type="ECO:0000313" key="3">
    <source>
        <dbReference type="EMBL" id="GFO58516.1"/>
    </source>
</evidence>
<reference evidence="4" key="1">
    <citation type="submission" date="2020-06" db="EMBL/GenBank/DDBJ databases">
        <title>Draft genomic sequence of Geomonas sp. Red330.</title>
        <authorList>
            <person name="Itoh H."/>
            <person name="Zhenxing X."/>
            <person name="Ushijima N."/>
            <person name="Masuda Y."/>
            <person name="Shiratori Y."/>
            <person name="Senoo K."/>
        </authorList>
    </citation>
    <scope>NUCLEOTIDE SEQUENCE [LARGE SCALE GENOMIC DNA]</scope>
    <source>
        <strain evidence="4">Red330</strain>
    </source>
</reference>
<dbReference type="RefSeq" id="WP_183353378.1">
    <property type="nucleotide sequence ID" value="NZ_BLXX01000002.1"/>
</dbReference>
<dbReference type="EMBL" id="BLXX01000002">
    <property type="protein sequence ID" value="GFO58516.1"/>
    <property type="molecule type" value="Genomic_DNA"/>
</dbReference>
<keyword evidence="4" id="KW-1185">Reference proteome</keyword>
<dbReference type="Pfam" id="PF20046">
    <property type="entry name" value="DUF6448"/>
    <property type="match status" value="1"/>
</dbReference>
<name>A0A6V8MEU2_9BACT</name>
<feature type="signal peptide" evidence="2">
    <location>
        <begin position="1"/>
        <end position="29"/>
    </location>
</feature>
<gene>
    <name evidence="3" type="ORF">GMST_08410</name>
</gene>
<dbReference type="AlphaFoldDB" id="A0A6V8MEU2"/>
<organism evidence="3 4">
    <name type="scientific">Geomonas silvestris</name>
    <dbReference type="NCBI Taxonomy" id="2740184"/>
    <lineage>
        <taxon>Bacteria</taxon>
        <taxon>Pseudomonadati</taxon>
        <taxon>Thermodesulfobacteriota</taxon>
        <taxon>Desulfuromonadia</taxon>
        <taxon>Geobacterales</taxon>
        <taxon>Geobacteraceae</taxon>
        <taxon>Geomonas</taxon>
    </lineage>
</organism>
<protein>
    <recommendedName>
        <fullName evidence="5">Lipoprotein</fullName>
    </recommendedName>
</protein>
<comment type="caution">
    <text evidence="3">The sequence shown here is derived from an EMBL/GenBank/DDBJ whole genome shotgun (WGS) entry which is preliminary data.</text>
</comment>
<evidence type="ECO:0000313" key="4">
    <source>
        <dbReference type="Proteomes" id="UP000556026"/>
    </source>
</evidence>
<evidence type="ECO:0000256" key="2">
    <source>
        <dbReference type="SAM" id="SignalP"/>
    </source>
</evidence>
<feature type="chain" id="PRO_5028278073" description="Lipoprotein" evidence="2">
    <location>
        <begin position="30"/>
        <end position="219"/>
    </location>
</feature>
<dbReference type="Proteomes" id="UP000556026">
    <property type="component" value="Unassembled WGS sequence"/>
</dbReference>
<keyword evidence="2" id="KW-0732">Signal</keyword>
<proteinExistence type="predicted"/>
<accession>A0A6V8MEU2</accession>
<feature type="compositionally biased region" description="Basic and acidic residues" evidence="1">
    <location>
        <begin position="206"/>
        <end position="219"/>
    </location>
</feature>
<dbReference type="InterPro" id="IPR045613">
    <property type="entry name" value="DUF6448"/>
</dbReference>
<evidence type="ECO:0008006" key="5">
    <source>
        <dbReference type="Google" id="ProtNLM"/>
    </source>
</evidence>
<feature type="region of interest" description="Disordered" evidence="1">
    <location>
        <begin position="186"/>
        <end position="219"/>
    </location>
</feature>